<name>A0ABT8EIR5_9BURK</name>
<gene>
    <name evidence="5" type="ORF">LMS43_07720</name>
</gene>
<sequence length="240" mass="26147">MIKKHYEHGLLTLTFARPERRNAINLAMYEQLSNAIDHAPEDCHSILLTGSGGHFTAGNDIHDFAHFRQPQANNPALDFLRSLVNTDIPVIAAVQGHAVGIGVTLLLHCDFVYADSDTVFSLPFVSLGLCPEGGTTILLEALVGRRRASAWLLQGQSFTAQEALEAQLLNAVSANGTSLDEALACSARLAAQPLQALRLSKRMLREPGRPALLRAIEQEVAFFIERLESPEATQALARFL</sequence>
<evidence type="ECO:0000313" key="5">
    <source>
        <dbReference type="EMBL" id="MDN4121171.1"/>
    </source>
</evidence>
<evidence type="ECO:0000313" key="6">
    <source>
        <dbReference type="Proteomes" id="UP001168613"/>
    </source>
</evidence>
<evidence type="ECO:0000256" key="3">
    <source>
        <dbReference type="ARBA" id="ARBA00023140"/>
    </source>
</evidence>
<dbReference type="Proteomes" id="UP001168613">
    <property type="component" value="Unassembled WGS sequence"/>
</dbReference>
<dbReference type="Gene3D" id="3.90.226.10">
    <property type="entry name" value="2-enoyl-CoA Hydratase, Chain A, domain 1"/>
    <property type="match status" value="1"/>
</dbReference>
<comment type="similarity">
    <text evidence="2">Belongs to the enoyl-CoA hydratase/isomerase family.</text>
</comment>
<evidence type="ECO:0000256" key="1">
    <source>
        <dbReference type="ARBA" id="ARBA00004275"/>
    </source>
</evidence>
<dbReference type="InterPro" id="IPR051053">
    <property type="entry name" value="ECH/Chromodomain_protein"/>
</dbReference>
<keyword evidence="4" id="KW-0413">Isomerase</keyword>
<evidence type="ECO:0000256" key="2">
    <source>
        <dbReference type="ARBA" id="ARBA00005254"/>
    </source>
</evidence>
<organism evidence="5 6">
    <name type="scientific">Alcaligenes endophyticus</name>
    <dbReference type="NCBI Taxonomy" id="1929088"/>
    <lineage>
        <taxon>Bacteria</taxon>
        <taxon>Pseudomonadati</taxon>
        <taxon>Pseudomonadota</taxon>
        <taxon>Betaproteobacteria</taxon>
        <taxon>Burkholderiales</taxon>
        <taxon>Alcaligenaceae</taxon>
        <taxon>Alcaligenes</taxon>
    </lineage>
</organism>
<comment type="caution">
    <text evidence="5">The sequence shown here is derived from an EMBL/GenBank/DDBJ whole genome shotgun (WGS) entry which is preliminary data.</text>
</comment>
<keyword evidence="3" id="KW-0576">Peroxisome</keyword>
<dbReference type="InterPro" id="IPR029045">
    <property type="entry name" value="ClpP/crotonase-like_dom_sf"/>
</dbReference>
<dbReference type="EMBL" id="JAJHNU010000001">
    <property type="protein sequence ID" value="MDN4121171.1"/>
    <property type="molecule type" value="Genomic_DNA"/>
</dbReference>
<dbReference type="RefSeq" id="WP_266124798.1">
    <property type="nucleotide sequence ID" value="NZ_JAJHNU010000001.1"/>
</dbReference>
<dbReference type="Pfam" id="PF00378">
    <property type="entry name" value="ECH_1"/>
    <property type="match status" value="1"/>
</dbReference>
<reference evidence="5" key="1">
    <citation type="submission" date="2021-11" db="EMBL/GenBank/DDBJ databases">
        <title>Draft genome sequence of Alcaligenes endophyticus type strain CCUG 75668T.</title>
        <authorList>
            <person name="Salva-Serra F."/>
            <person name="Duran R.E."/>
            <person name="Seeger M."/>
            <person name="Moore E.R.B."/>
            <person name="Jaen-Luchoro D."/>
        </authorList>
    </citation>
    <scope>NUCLEOTIDE SEQUENCE</scope>
    <source>
        <strain evidence="5">CCUG 75668</strain>
    </source>
</reference>
<dbReference type="InterPro" id="IPR014748">
    <property type="entry name" value="Enoyl-CoA_hydra_C"/>
</dbReference>
<dbReference type="PANTHER" id="PTHR43684:SF1">
    <property type="entry name" value="ENOYL-COA DELTA ISOMERASE 2"/>
    <property type="match status" value="1"/>
</dbReference>
<protein>
    <submittedName>
        <fullName evidence="5">Enoyl-CoA hydratase-related protein</fullName>
    </submittedName>
</protein>
<dbReference type="InterPro" id="IPR001753">
    <property type="entry name" value="Enoyl-CoA_hydra/iso"/>
</dbReference>
<accession>A0ABT8EIR5</accession>
<dbReference type="PANTHER" id="PTHR43684">
    <property type="match status" value="1"/>
</dbReference>
<evidence type="ECO:0000256" key="4">
    <source>
        <dbReference type="ARBA" id="ARBA00023235"/>
    </source>
</evidence>
<proteinExistence type="inferred from homology"/>
<dbReference type="SUPFAM" id="SSF52096">
    <property type="entry name" value="ClpP/crotonase"/>
    <property type="match status" value="1"/>
</dbReference>
<dbReference type="Gene3D" id="1.10.12.10">
    <property type="entry name" value="Lyase 2-enoyl-coa Hydratase, Chain A, domain 2"/>
    <property type="match status" value="1"/>
</dbReference>
<dbReference type="CDD" id="cd06558">
    <property type="entry name" value="crotonase-like"/>
    <property type="match status" value="1"/>
</dbReference>
<keyword evidence="6" id="KW-1185">Reference proteome</keyword>
<comment type="subcellular location">
    <subcellularLocation>
        <location evidence="1">Peroxisome</location>
    </subcellularLocation>
</comment>